<organism evidence="2 3">
    <name type="scientific">Meganyctiphanes norvegica</name>
    <name type="common">Northern krill</name>
    <name type="synonym">Thysanopoda norvegica</name>
    <dbReference type="NCBI Taxonomy" id="48144"/>
    <lineage>
        <taxon>Eukaryota</taxon>
        <taxon>Metazoa</taxon>
        <taxon>Ecdysozoa</taxon>
        <taxon>Arthropoda</taxon>
        <taxon>Crustacea</taxon>
        <taxon>Multicrustacea</taxon>
        <taxon>Malacostraca</taxon>
        <taxon>Eumalacostraca</taxon>
        <taxon>Eucarida</taxon>
        <taxon>Euphausiacea</taxon>
        <taxon>Euphausiidae</taxon>
        <taxon>Meganyctiphanes</taxon>
    </lineage>
</organism>
<proteinExistence type="predicted"/>
<reference evidence="2 3" key="1">
    <citation type="submission" date="2024-05" db="EMBL/GenBank/DDBJ databases">
        <authorList>
            <person name="Wallberg A."/>
        </authorList>
    </citation>
    <scope>NUCLEOTIDE SEQUENCE [LARGE SCALE GENOMIC DNA]</scope>
</reference>
<feature type="transmembrane region" description="Helical" evidence="1">
    <location>
        <begin position="99"/>
        <end position="120"/>
    </location>
</feature>
<feature type="non-terminal residue" evidence="2">
    <location>
        <position position="1"/>
    </location>
</feature>
<keyword evidence="3" id="KW-1185">Reference proteome</keyword>
<dbReference type="EMBL" id="CAXKWB010092849">
    <property type="protein sequence ID" value="CAL4217513.1"/>
    <property type="molecule type" value="Genomic_DNA"/>
</dbReference>
<keyword evidence="1" id="KW-0472">Membrane</keyword>
<evidence type="ECO:0000313" key="2">
    <source>
        <dbReference type="EMBL" id="CAL4217513.1"/>
    </source>
</evidence>
<comment type="caution">
    <text evidence="2">The sequence shown here is derived from an EMBL/GenBank/DDBJ whole genome shotgun (WGS) entry which is preliminary data.</text>
</comment>
<dbReference type="Proteomes" id="UP001497623">
    <property type="component" value="Unassembled WGS sequence"/>
</dbReference>
<keyword evidence="1" id="KW-0812">Transmembrane</keyword>
<sequence length="122" mass="13890">LHFGIFFGLNFGLTLGLILHYPNKKKSKILNSFRVIIKSLKMWTHIALGNNKIPSEKKNSANTVCFSKNISLHQQIDKIKLHCTGESPRQKKKLRKMQFASAIALALLIAKAKVEGWHIYHP</sequence>
<keyword evidence="1" id="KW-1133">Transmembrane helix</keyword>
<dbReference type="AlphaFoldDB" id="A0AAV2SNK0"/>
<gene>
    <name evidence="2" type="ORF">MNOR_LOCUS38832</name>
</gene>
<evidence type="ECO:0000313" key="3">
    <source>
        <dbReference type="Proteomes" id="UP001497623"/>
    </source>
</evidence>
<name>A0AAV2SNK0_MEGNR</name>
<protein>
    <submittedName>
        <fullName evidence="2">Uncharacterized protein</fullName>
    </submittedName>
</protein>
<feature type="transmembrane region" description="Helical" evidence="1">
    <location>
        <begin position="6"/>
        <end position="22"/>
    </location>
</feature>
<evidence type="ECO:0000256" key="1">
    <source>
        <dbReference type="SAM" id="Phobius"/>
    </source>
</evidence>
<accession>A0AAV2SNK0</accession>